<keyword evidence="2" id="KW-0479">Metal-binding</keyword>
<organism evidence="4 5">
    <name type="scientific">Anaeromyxobacter oryzae</name>
    <dbReference type="NCBI Taxonomy" id="2918170"/>
    <lineage>
        <taxon>Bacteria</taxon>
        <taxon>Pseudomonadati</taxon>
        <taxon>Myxococcota</taxon>
        <taxon>Myxococcia</taxon>
        <taxon>Myxococcales</taxon>
        <taxon>Cystobacterineae</taxon>
        <taxon>Anaeromyxobacteraceae</taxon>
        <taxon>Anaeromyxobacter</taxon>
    </lineage>
</organism>
<evidence type="ECO:0000259" key="3">
    <source>
        <dbReference type="Pfam" id="PF12850"/>
    </source>
</evidence>
<dbReference type="NCBIfam" id="TIGR00040">
    <property type="entry name" value="yfcE"/>
    <property type="match status" value="1"/>
</dbReference>
<dbReference type="SUPFAM" id="SSF56300">
    <property type="entry name" value="Metallo-dependent phosphatases"/>
    <property type="match status" value="1"/>
</dbReference>
<evidence type="ECO:0000313" key="4">
    <source>
        <dbReference type="EMBL" id="BDG06359.1"/>
    </source>
</evidence>
<dbReference type="EC" id="3.1.4.-" evidence="2"/>
<dbReference type="Pfam" id="PF12850">
    <property type="entry name" value="Metallophos_2"/>
    <property type="match status" value="1"/>
</dbReference>
<evidence type="ECO:0000256" key="1">
    <source>
        <dbReference type="ARBA" id="ARBA00008950"/>
    </source>
</evidence>
<comment type="similarity">
    <text evidence="1 2">Belongs to the metallophosphoesterase superfamily. YfcE family.</text>
</comment>
<proteinExistence type="inferred from homology"/>
<dbReference type="EMBL" id="AP025591">
    <property type="protein sequence ID" value="BDG06359.1"/>
    <property type="molecule type" value="Genomic_DNA"/>
</dbReference>
<dbReference type="RefSeq" id="WP_248355918.1">
    <property type="nucleotide sequence ID" value="NZ_AP025591.1"/>
</dbReference>
<sequence length="173" mass="18616">MTLGLVSDTHGLVDAKLLPLFRGCARVVHAGDVVKPDILDLLADVAPLTVVRGNNDHGPAFAHLPETALVEAGALRILVVHDLGPRERPKPPARALLPRERPEIVIHGHSHHPGAAVVDGRLYVNPGSAGPRRFRLPRCAALLSIRGRRAEVTFYDLEGDAAHRHGDPFVATL</sequence>
<evidence type="ECO:0000256" key="2">
    <source>
        <dbReference type="RuleBase" id="RU362039"/>
    </source>
</evidence>
<feature type="domain" description="Calcineurin-like phosphoesterase" evidence="3">
    <location>
        <begin position="1"/>
        <end position="146"/>
    </location>
</feature>
<dbReference type="InterPro" id="IPR000979">
    <property type="entry name" value="Phosphodiesterase_MJ0936/Vps29"/>
</dbReference>
<keyword evidence="5" id="KW-1185">Reference proteome</keyword>
<dbReference type="InterPro" id="IPR029052">
    <property type="entry name" value="Metallo-depent_PP-like"/>
</dbReference>
<accession>A0ABN6N352</accession>
<dbReference type="Gene3D" id="3.60.21.10">
    <property type="match status" value="1"/>
</dbReference>
<dbReference type="InterPro" id="IPR024654">
    <property type="entry name" value="Calcineurin-like_PHP_lpxH"/>
</dbReference>
<name>A0ABN6N352_9BACT</name>
<gene>
    <name evidence="4" type="ORF">AMOR_53550</name>
</gene>
<protein>
    <recommendedName>
        <fullName evidence="2">Phosphoesterase</fullName>
        <ecNumber evidence="2">3.1.4.-</ecNumber>
    </recommendedName>
</protein>
<dbReference type="Proteomes" id="UP001162891">
    <property type="component" value="Chromosome"/>
</dbReference>
<comment type="cofactor">
    <cofactor evidence="2">
        <name>a divalent metal cation</name>
        <dbReference type="ChEBI" id="CHEBI:60240"/>
    </cofactor>
</comment>
<dbReference type="PANTHER" id="PTHR11124">
    <property type="entry name" value="VACUOLAR SORTING PROTEIN VPS29"/>
    <property type="match status" value="1"/>
</dbReference>
<reference evidence="5" key="1">
    <citation type="journal article" date="2022" name="Int. J. Syst. Evol. Microbiol.">
        <title>Anaeromyxobacter oryzae sp. nov., Anaeromyxobacter diazotrophicus sp. nov. and Anaeromyxobacter paludicola sp. nov., isolated from paddy soils.</title>
        <authorList>
            <person name="Itoh H."/>
            <person name="Xu Z."/>
            <person name="Mise K."/>
            <person name="Masuda Y."/>
            <person name="Ushijima N."/>
            <person name="Hayakawa C."/>
            <person name="Shiratori Y."/>
            <person name="Senoo K."/>
        </authorList>
    </citation>
    <scope>NUCLEOTIDE SEQUENCE [LARGE SCALE GENOMIC DNA]</scope>
    <source>
        <strain evidence="5">Red232</strain>
    </source>
</reference>
<evidence type="ECO:0000313" key="5">
    <source>
        <dbReference type="Proteomes" id="UP001162891"/>
    </source>
</evidence>